<organism evidence="1 2">
    <name type="scientific">Salmonella enterica I</name>
    <dbReference type="NCBI Taxonomy" id="59201"/>
    <lineage>
        <taxon>Bacteria</taxon>
        <taxon>Pseudomonadati</taxon>
        <taxon>Pseudomonadota</taxon>
        <taxon>Gammaproteobacteria</taxon>
        <taxon>Enterobacterales</taxon>
        <taxon>Enterobacteriaceae</taxon>
        <taxon>Salmonella</taxon>
    </lineage>
</organism>
<dbReference type="Proteomes" id="UP000282086">
    <property type="component" value="Chromosome"/>
</dbReference>
<sequence>MRAIWKVLCCSCQYTGGCGNISQNLITVLYEVNLRNNETGLFSEYYRMVWAGWAPNLMNTGPPVWLTITGR</sequence>
<evidence type="ECO:0000313" key="2">
    <source>
        <dbReference type="Proteomes" id="UP000282086"/>
    </source>
</evidence>
<proteinExistence type="predicted"/>
<evidence type="ECO:0000313" key="1">
    <source>
        <dbReference type="EMBL" id="VDZ96465.1"/>
    </source>
</evidence>
<accession>A0A447MZG4</accession>
<reference evidence="1 2" key="1">
    <citation type="submission" date="2018-12" db="EMBL/GenBank/DDBJ databases">
        <authorList>
            <consortium name="Pathogen Informatics"/>
        </authorList>
    </citation>
    <scope>NUCLEOTIDE SEQUENCE [LARGE SCALE GENOMIC DNA]</scope>
    <source>
        <strain evidence="1 2">NCTC129</strain>
    </source>
</reference>
<protein>
    <submittedName>
        <fullName evidence="1">Uncharacterized protein</fullName>
    </submittedName>
</protein>
<gene>
    <name evidence="1" type="ORF">NCTC129_02625</name>
</gene>
<dbReference type="AlphaFoldDB" id="A0A447MZG4"/>
<dbReference type="EMBL" id="LR134140">
    <property type="protein sequence ID" value="VDZ96465.1"/>
    <property type="molecule type" value="Genomic_DNA"/>
</dbReference>
<name>A0A447MZG4_SALET</name>